<evidence type="ECO:0000256" key="1">
    <source>
        <dbReference type="SAM" id="SignalP"/>
    </source>
</evidence>
<sequence>MAVRVAVLVLLALCVSTNAVDLRRKLFRKQVDLTSMTPRPKTSFERFAESGVMEEDDPFLHVRSVIDNLEDSDPSFLEVEAKTGAEVGRVRSYCEICILVMQMKQRGQPHLCAGLNALHYVTCIENLESLLRADKALVYWLKNGCMHMDSTGPEIVRPCPALSICSWVPNLFAQPPSLVRDGVESLCPKDPKFLPTIPNEYKTLLQPQTAAVPGPENGGGQPAQ</sequence>
<evidence type="ECO:0000313" key="2">
    <source>
        <dbReference type="EMBL" id="CAD8603216.1"/>
    </source>
</evidence>
<evidence type="ECO:0008006" key="3">
    <source>
        <dbReference type="Google" id="ProtNLM"/>
    </source>
</evidence>
<feature type="chain" id="PRO_5030800847" description="Saposin B-type domain-containing protein" evidence="1">
    <location>
        <begin position="20"/>
        <end position="224"/>
    </location>
</feature>
<organism evidence="2">
    <name type="scientific">Coccolithus braarudii</name>
    <dbReference type="NCBI Taxonomy" id="221442"/>
    <lineage>
        <taxon>Eukaryota</taxon>
        <taxon>Haptista</taxon>
        <taxon>Haptophyta</taxon>
        <taxon>Prymnesiophyceae</taxon>
        <taxon>Coccolithales</taxon>
        <taxon>Coccolithaceae</taxon>
        <taxon>Coccolithus</taxon>
    </lineage>
</organism>
<gene>
    <name evidence="2" type="ORF">CPEL01642_LOCUS6551</name>
</gene>
<keyword evidence="1" id="KW-0732">Signal</keyword>
<accession>A0A7S0L5U8</accession>
<dbReference type="AlphaFoldDB" id="A0A7S0L5U8"/>
<dbReference type="EMBL" id="HBEY01013510">
    <property type="protein sequence ID" value="CAD8603216.1"/>
    <property type="molecule type" value="Transcribed_RNA"/>
</dbReference>
<reference evidence="2" key="1">
    <citation type="submission" date="2021-01" db="EMBL/GenBank/DDBJ databases">
        <authorList>
            <person name="Corre E."/>
            <person name="Pelletier E."/>
            <person name="Niang G."/>
            <person name="Scheremetjew M."/>
            <person name="Finn R."/>
            <person name="Kale V."/>
            <person name="Holt S."/>
            <person name="Cochrane G."/>
            <person name="Meng A."/>
            <person name="Brown T."/>
            <person name="Cohen L."/>
        </authorList>
    </citation>
    <scope>NUCLEOTIDE SEQUENCE</scope>
    <source>
        <strain evidence="2">PLY182g</strain>
    </source>
</reference>
<proteinExistence type="predicted"/>
<protein>
    <recommendedName>
        <fullName evidence="3">Saposin B-type domain-containing protein</fullName>
    </recommendedName>
</protein>
<name>A0A7S0L5U8_9EUKA</name>
<feature type="signal peptide" evidence="1">
    <location>
        <begin position="1"/>
        <end position="19"/>
    </location>
</feature>